<dbReference type="AlphaFoldDB" id="A0A6A4GA76"/>
<feature type="region of interest" description="Disordered" evidence="2">
    <location>
        <begin position="65"/>
        <end position="84"/>
    </location>
</feature>
<name>A0A6A4GA76_9AGAR</name>
<feature type="region of interest" description="Disordered" evidence="2">
    <location>
        <begin position="241"/>
        <end position="261"/>
    </location>
</feature>
<evidence type="ECO:0000256" key="2">
    <source>
        <dbReference type="SAM" id="MobiDB-lite"/>
    </source>
</evidence>
<evidence type="ECO:0000256" key="1">
    <source>
        <dbReference type="SAM" id="Coils"/>
    </source>
</evidence>
<sequence>MNMISSAVPIYYKDPTTFTPQLTAWCPSHSFHTHFTPTASDMTTTSSTHSQALVVSQFSGLRKRHANTPNEQNEHEPQSQSQSEWITDKVRAIAGPNQDALDKERAHRKMLEQRLAQIEQEKNDVNDQLHKTLQALQDELESKEVDTELESKEDNDREGLINYLKRAEELAQQDVVKYQAQVTELQETLGKTTRDLEARLHAMVERANRQDDELRDLRNARDEALRDLVCDPNCVCNNSSNNCPGSARVHKHAPSQEYRTS</sequence>
<proteinExistence type="predicted"/>
<evidence type="ECO:0000313" key="3">
    <source>
        <dbReference type="EMBL" id="KAE9382357.1"/>
    </source>
</evidence>
<gene>
    <name evidence="3" type="ORF">BT96DRAFT_1010789</name>
</gene>
<keyword evidence="1" id="KW-0175">Coiled coil</keyword>
<protein>
    <submittedName>
        <fullName evidence="3">Uncharacterized protein</fullName>
    </submittedName>
</protein>
<keyword evidence="4" id="KW-1185">Reference proteome</keyword>
<organism evidence="3 4">
    <name type="scientific">Gymnopus androsaceus JB14</name>
    <dbReference type="NCBI Taxonomy" id="1447944"/>
    <lineage>
        <taxon>Eukaryota</taxon>
        <taxon>Fungi</taxon>
        <taxon>Dikarya</taxon>
        <taxon>Basidiomycota</taxon>
        <taxon>Agaricomycotina</taxon>
        <taxon>Agaricomycetes</taxon>
        <taxon>Agaricomycetidae</taxon>
        <taxon>Agaricales</taxon>
        <taxon>Marasmiineae</taxon>
        <taxon>Omphalotaceae</taxon>
        <taxon>Gymnopus</taxon>
    </lineage>
</organism>
<reference evidence="3" key="1">
    <citation type="journal article" date="2019" name="Environ. Microbiol.">
        <title>Fungal ecological strategies reflected in gene transcription - a case study of two litter decomposers.</title>
        <authorList>
            <person name="Barbi F."/>
            <person name="Kohler A."/>
            <person name="Barry K."/>
            <person name="Baskaran P."/>
            <person name="Daum C."/>
            <person name="Fauchery L."/>
            <person name="Ihrmark K."/>
            <person name="Kuo A."/>
            <person name="LaButti K."/>
            <person name="Lipzen A."/>
            <person name="Morin E."/>
            <person name="Grigoriev I.V."/>
            <person name="Henrissat B."/>
            <person name="Lindahl B."/>
            <person name="Martin F."/>
        </authorList>
    </citation>
    <scope>NUCLEOTIDE SEQUENCE</scope>
    <source>
        <strain evidence="3">JB14</strain>
    </source>
</reference>
<evidence type="ECO:0000313" key="4">
    <source>
        <dbReference type="Proteomes" id="UP000799118"/>
    </source>
</evidence>
<dbReference type="EMBL" id="ML771689">
    <property type="protein sequence ID" value="KAE9382357.1"/>
    <property type="molecule type" value="Genomic_DNA"/>
</dbReference>
<dbReference type="Proteomes" id="UP000799118">
    <property type="component" value="Unassembled WGS sequence"/>
</dbReference>
<accession>A0A6A4GA76</accession>
<feature type="coiled-coil region" evidence="1">
    <location>
        <begin position="101"/>
        <end position="227"/>
    </location>
</feature>